<dbReference type="Proteomes" id="UP000735302">
    <property type="component" value="Unassembled WGS sequence"/>
</dbReference>
<evidence type="ECO:0000256" key="5">
    <source>
        <dbReference type="SAM" id="MobiDB-lite"/>
    </source>
</evidence>
<dbReference type="GO" id="GO:0016020">
    <property type="term" value="C:membrane"/>
    <property type="evidence" value="ECO:0007669"/>
    <property type="project" value="UniProtKB-SubCell"/>
</dbReference>
<keyword evidence="9" id="KW-1185">Reference proteome</keyword>
<evidence type="ECO:0000256" key="6">
    <source>
        <dbReference type="SAM" id="Phobius"/>
    </source>
</evidence>
<feature type="domain" description="G-protein coupled receptors family 1 profile" evidence="7">
    <location>
        <begin position="45"/>
        <end position="380"/>
    </location>
</feature>
<comment type="subcellular location">
    <subcellularLocation>
        <location evidence="1">Membrane</location>
    </subcellularLocation>
</comment>
<feature type="transmembrane region" description="Helical" evidence="6">
    <location>
        <begin position="358"/>
        <end position="383"/>
    </location>
</feature>
<evidence type="ECO:0000256" key="1">
    <source>
        <dbReference type="ARBA" id="ARBA00004370"/>
    </source>
</evidence>
<accession>A0AAV4AST0</accession>
<evidence type="ECO:0000259" key="7">
    <source>
        <dbReference type="PROSITE" id="PS50262"/>
    </source>
</evidence>
<evidence type="ECO:0000256" key="4">
    <source>
        <dbReference type="ARBA" id="ARBA00023136"/>
    </source>
</evidence>
<dbReference type="AlphaFoldDB" id="A0AAV4AST0"/>
<proteinExistence type="predicted"/>
<dbReference type="GO" id="GO:0004930">
    <property type="term" value="F:G protein-coupled receptor activity"/>
    <property type="evidence" value="ECO:0007669"/>
    <property type="project" value="InterPro"/>
</dbReference>
<dbReference type="InterPro" id="IPR000276">
    <property type="entry name" value="GPCR_Rhodpsn"/>
</dbReference>
<feature type="transmembrane region" description="Helical" evidence="6">
    <location>
        <begin position="75"/>
        <end position="93"/>
    </location>
</feature>
<dbReference type="InterPro" id="IPR052954">
    <property type="entry name" value="GPCR-Ligand_Int"/>
</dbReference>
<evidence type="ECO:0000256" key="2">
    <source>
        <dbReference type="ARBA" id="ARBA00022692"/>
    </source>
</evidence>
<feature type="region of interest" description="Disordered" evidence="5">
    <location>
        <begin position="423"/>
        <end position="489"/>
    </location>
</feature>
<feature type="transmembrane region" description="Helical" evidence="6">
    <location>
        <begin position="277"/>
        <end position="304"/>
    </location>
</feature>
<reference evidence="8 9" key="1">
    <citation type="journal article" date="2021" name="Elife">
        <title>Chloroplast acquisition without the gene transfer in kleptoplastic sea slugs, Plakobranchus ocellatus.</title>
        <authorList>
            <person name="Maeda T."/>
            <person name="Takahashi S."/>
            <person name="Yoshida T."/>
            <person name="Shimamura S."/>
            <person name="Takaki Y."/>
            <person name="Nagai Y."/>
            <person name="Toyoda A."/>
            <person name="Suzuki Y."/>
            <person name="Arimoto A."/>
            <person name="Ishii H."/>
            <person name="Satoh N."/>
            <person name="Nishiyama T."/>
            <person name="Hasebe M."/>
            <person name="Maruyama T."/>
            <person name="Minagawa J."/>
            <person name="Obokata J."/>
            <person name="Shigenobu S."/>
        </authorList>
    </citation>
    <scope>NUCLEOTIDE SEQUENCE [LARGE SCALE GENOMIC DNA]</scope>
</reference>
<dbReference type="PRINTS" id="PR00237">
    <property type="entry name" value="GPCRRHODOPSN"/>
</dbReference>
<dbReference type="EMBL" id="BLXT01004163">
    <property type="protein sequence ID" value="GFO10370.1"/>
    <property type="molecule type" value="Genomic_DNA"/>
</dbReference>
<evidence type="ECO:0000313" key="8">
    <source>
        <dbReference type="EMBL" id="GFO10370.1"/>
    </source>
</evidence>
<evidence type="ECO:0000313" key="9">
    <source>
        <dbReference type="Proteomes" id="UP000735302"/>
    </source>
</evidence>
<dbReference type="InterPro" id="IPR017452">
    <property type="entry name" value="GPCR_Rhodpsn_7TM"/>
</dbReference>
<feature type="compositionally biased region" description="Polar residues" evidence="5">
    <location>
        <begin position="479"/>
        <end position="489"/>
    </location>
</feature>
<feature type="transmembrane region" description="Helical" evidence="6">
    <location>
        <begin position="113"/>
        <end position="133"/>
    </location>
</feature>
<keyword evidence="3 6" id="KW-1133">Transmembrane helix</keyword>
<gene>
    <name evidence="8" type="ORF">PoB_003687500</name>
</gene>
<keyword evidence="4 6" id="KW-0472">Membrane</keyword>
<comment type="caution">
    <text evidence="8">The sequence shown here is derived from an EMBL/GenBank/DDBJ whole genome shotgun (WGS) entry which is preliminary data.</text>
</comment>
<dbReference type="Gene3D" id="1.20.1070.10">
    <property type="entry name" value="Rhodopsin 7-helix transmembrane proteins"/>
    <property type="match status" value="2"/>
</dbReference>
<feature type="compositionally biased region" description="Polar residues" evidence="5">
    <location>
        <begin position="446"/>
        <end position="470"/>
    </location>
</feature>
<dbReference type="Pfam" id="PF00001">
    <property type="entry name" value="7tm_1"/>
    <property type="match status" value="2"/>
</dbReference>
<evidence type="ECO:0000256" key="3">
    <source>
        <dbReference type="ARBA" id="ARBA00022989"/>
    </source>
</evidence>
<sequence>MNELNLQVNLSYGDSTLSQANSDTLFLFVLWGVLLPLVAAAGLVGNILTMLVLWRREMNSTTILYMRGLVITDTGILIGSVITLTPIIYADYLEADALTYFRDRVYPHIHTPGYYIIMALQQMNVWITVSVSVERYISICHPFRAARLISRKKTFGVLAGIVVVSLLYNIPHLFAFNIVPCDGNEGGGEASNNATTSTNGIDEGNKSLKYNVDSSAASTITEKAEAAAALVATSIPQMLHTEHTSPLSTTDSTAPVNPSPSCWFMNDSDFSKTPFYIFYRAIMYLVIIYVLPFVALVVLNTFLIRELMIMQKRNTNASSKEENEANMSLVLVLIVMVFIFCQTPGLMSQFEFIPPTMFMKWLGVANLLFATNSAVNFLIYTAFGRKFRRVLLRVFRHISAYQRRRASSASSCHAALTQFSNSNGNDVEMSPLPPECNEVTNKKTDSNSLKNYPSSSETRANEAMNGSPTPLGQREANGEENTPLTTKNA</sequence>
<organism evidence="8 9">
    <name type="scientific">Plakobranchus ocellatus</name>
    <dbReference type="NCBI Taxonomy" id="259542"/>
    <lineage>
        <taxon>Eukaryota</taxon>
        <taxon>Metazoa</taxon>
        <taxon>Spiralia</taxon>
        <taxon>Lophotrochozoa</taxon>
        <taxon>Mollusca</taxon>
        <taxon>Gastropoda</taxon>
        <taxon>Heterobranchia</taxon>
        <taxon>Euthyneura</taxon>
        <taxon>Panpulmonata</taxon>
        <taxon>Sacoglossa</taxon>
        <taxon>Placobranchoidea</taxon>
        <taxon>Plakobranchidae</taxon>
        <taxon>Plakobranchus</taxon>
    </lineage>
</organism>
<dbReference type="PANTHER" id="PTHR46641">
    <property type="entry name" value="FMRFAMIDE RECEPTOR-RELATED"/>
    <property type="match status" value="1"/>
</dbReference>
<feature type="transmembrane region" description="Helical" evidence="6">
    <location>
        <begin position="325"/>
        <end position="346"/>
    </location>
</feature>
<dbReference type="PANTHER" id="PTHR46641:SF2">
    <property type="entry name" value="FMRFAMIDE RECEPTOR"/>
    <property type="match status" value="1"/>
</dbReference>
<dbReference type="SUPFAM" id="SSF81321">
    <property type="entry name" value="Family A G protein-coupled receptor-like"/>
    <property type="match status" value="2"/>
</dbReference>
<name>A0AAV4AST0_9GAST</name>
<feature type="transmembrane region" description="Helical" evidence="6">
    <location>
        <begin position="25"/>
        <end position="54"/>
    </location>
</feature>
<dbReference type="CDD" id="cd14978">
    <property type="entry name" value="7tmA_FMRFamide_R-like"/>
    <property type="match status" value="1"/>
</dbReference>
<feature type="transmembrane region" description="Helical" evidence="6">
    <location>
        <begin position="154"/>
        <end position="170"/>
    </location>
</feature>
<keyword evidence="2 6" id="KW-0812">Transmembrane</keyword>
<protein>
    <submittedName>
        <fullName evidence="8">Fr_0 protein</fullName>
    </submittedName>
</protein>
<dbReference type="PROSITE" id="PS50262">
    <property type="entry name" value="G_PROTEIN_RECEP_F1_2"/>
    <property type="match status" value="1"/>
</dbReference>